<protein>
    <recommendedName>
        <fullName evidence="4">Glycosyltransferase RgtA/B/C/D-like domain-containing protein</fullName>
    </recommendedName>
</protein>
<gene>
    <name evidence="2" type="ORF">C6569_10800</name>
</gene>
<feature type="transmembrane region" description="Helical" evidence="1">
    <location>
        <begin position="261"/>
        <end position="280"/>
    </location>
</feature>
<proteinExistence type="predicted"/>
<keyword evidence="1" id="KW-1133">Transmembrane helix</keyword>
<feature type="transmembrane region" description="Helical" evidence="1">
    <location>
        <begin position="502"/>
        <end position="523"/>
    </location>
</feature>
<feature type="transmembrane region" description="Helical" evidence="1">
    <location>
        <begin position="421"/>
        <end position="442"/>
    </location>
</feature>
<keyword evidence="1" id="KW-0472">Membrane</keyword>
<keyword evidence="3" id="KW-1185">Reference proteome</keyword>
<accession>A0A2S0NC52</accession>
<feature type="transmembrane region" description="Helical" evidence="1">
    <location>
        <begin position="347"/>
        <end position="367"/>
    </location>
</feature>
<feature type="transmembrane region" description="Helical" evidence="1">
    <location>
        <begin position="101"/>
        <end position="119"/>
    </location>
</feature>
<feature type="transmembrane region" description="Helical" evidence="1">
    <location>
        <begin position="67"/>
        <end position="89"/>
    </location>
</feature>
<evidence type="ECO:0000313" key="2">
    <source>
        <dbReference type="EMBL" id="AVO45513.1"/>
    </source>
</evidence>
<feature type="transmembrane region" description="Helical" evidence="1">
    <location>
        <begin position="314"/>
        <end position="335"/>
    </location>
</feature>
<evidence type="ECO:0000313" key="3">
    <source>
        <dbReference type="Proteomes" id="UP000237889"/>
    </source>
</evidence>
<dbReference type="KEGG" id="phr:C6569_10800"/>
<feature type="transmembrane region" description="Helical" evidence="1">
    <location>
        <begin position="454"/>
        <end position="472"/>
    </location>
</feature>
<dbReference type="AlphaFoldDB" id="A0A2S0NC52"/>
<name>A0A2S0NC52_9HYPH</name>
<feature type="transmembrane region" description="Helical" evidence="1">
    <location>
        <begin position="478"/>
        <end position="495"/>
    </location>
</feature>
<dbReference type="RefSeq" id="WP_106748854.1">
    <property type="nucleotide sequence ID" value="NZ_CP027668.1"/>
</dbReference>
<feature type="transmembrane region" description="Helical" evidence="1">
    <location>
        <begin position="232"/>
        <end position="254"/>
    </location>
</feature>
<dbReference type="EMBL" id="CP027668">
    <property type="protein sequence ID" value="AVO45513.1"/>
    <property type="molecule type" value="Genomic_DNA"/>
</dbReference>
<feature type="transmembrane region" description="Helical" evidence="1">
    <location>
        <begin position="388"/>
        <end position="409"/>
    </location>
</feature>
<reference evidence="2 3" key="1">
    <citation type="submission" date="2018-03" db="EMBL/GenBank/DDBJ databases">
        <title>Genome sequencing of Phreatobacter sp.</title>
        <authorList>
            <person name="Kim S.-J."/>
            <person name="Heo J."/>
            <person name="Kwon S.-W."/>
        </authorList>
    </citation>
    <scope>NUCLEOTIDE SEQUENCE [LARGE SCALE GENOMIC DNA]</scope>
    <source>
        <strain evidence="2 3">S-12</strain>
    </source>
</reference>
<keyword evidence="1" id="KW-0812">Transmembrane</keyword>
<feature type="transmembrane region" description="Helical" evidence="1">
    <location>
        <begin position="286"/>
        <end position="302"/>
    </location>
</feature>
<feature type="transmembrane region" description="Helical" evidence="1">
    <location>
        <begin position="6"/>
        <end position="27"/>
    </location>
</feature>
<feature type="transmembrane region" description="Helical" evidence="1">
    <location>
        <begin position="39"/>
        <end position="61"/>
    </location>
</feature>
<dbReference type="OrthoDB" id="6058714at2"/>
<evidence type="ECO:0000256" key="1">
    <source>
        <dbReference type="SAM" id="Phobius"/>
    </source>
</evidence>
<organism evidence="2 3">
    <name type="scientific">Phreatobacter cathodiphilus</name>
    <dbReference type="NCBI Taxonomy" id="1868589"/>
    <lineage>
        <taxon>Bacteria</taxon>
        <taxon>Pseudomonadati</taxon>
        <taxon>Pseudomonadota</taxon>
        <taxon>Alphaproteobacteria</taxon>
        <taxon>Hyphomicrobiales</taxon>
        <taxon>Phreatobacteraceae</taxon>
        <taxon>Phreatobacter</taxon>
    </lineage>
</organism>
<evidence type="ECO:0008006" key="4">
    <source>
        <dbReference type="Google" id="ProtNLM"/>
    </source>
</evidence>
<sequence length="531" mass="57619">MVSVWSLSVLLAACYVAGILALGGMVVRRVGSSGEGARTVLSAILYGVLILACMGAIIAAWPGDKRMFAFIVALAAAAAVAAEIRFVAWYVTFLKSASGPLVVWGLSTLVALTVSFAPARQPPTLFDGPYVFKRWVLPVQIQSLTGHLPADNSLPAVVTEYLARGIKFADVRPIMPGQEVSNRPILVGLAAVPARVLLGSSIEKPDPMPRFDYVSTSWPDTLSLVSDFDFRLFLALGITLNALVAVAFYVLLVHFKVRQKIVLTFIFCSLSPYVILHTIFTWPKNLAAFFIIASLILLFCGPRRPVAAGVALGLAYWAHPLALAFIGVFTAYAAWTMFFQRQWGEQARHYAITGALALTAVALWMVLSQAVMQIPADLIVQNQRTDLDIVNIVWVRLKNLYTTLAPLALDVFPFEVRSVVTRHLITIWAPLGLLIFFIGLGYKTVEAHALRQMTIIAGVAGIALILVFGTPAVPLLHGWQAVWPVLAVAPLVWLGGEGSRGYLLEAVAGAQLILNIVFLRLWASVYSTVLG</sequence>
<dbReference type="Proteomes" id="UP000237889">
    <property type="component" value="Chromosome"/>
</dbReference>